<proteinExistence type="inferred from homology"/>
<evidence type="ECO:0000256" key="3">
    <source>
        <dbReference type="ARBA" id="ARBA00022525"/>
    </source>
</evidence>
<dbReference type="InParanoid" id="A0A4W6EDT5"/>
<evidence type="ECO:0000313" key="10">
    <source>
        <dbReference type="Ensembl" id="ENSLCAP00010036215.1"/>
    </source>
</evidence>
<dbReference type="InterPro" id="IPR015499">
    <property type="entry name" value="CCK-like"/>
</dbReference>
<evidence type="ECO:0000313" key="12">
    <source>
        <dbReference type="RefSeq" id="XP_018539801.1"/>
    </source>
</evidence>
<sequence length="204" mass="21947">MFAFSVASVASVSAPAAGSSPLSRPLLLPVCQYKTWCALSHILTHSLYTGGAKLNIFRLILSWSTPTTAVMNIGICVCVLLAALSSGSLSLPTQSMSQRAEGEALMSDILPPPSPNHTRQARSAPAPPSGQLANYNPQEDADARYSLSQLLARLISRKGSPYQTRSSLTSRASGLAPGHRIKDRDYLGWMDFGRRSAEEYEYSS</sequence>
<keyword evidence="3" id="KW-0964">Secreted</keyword>
<name>A0A4W6EDT5_LATCA</name>
<evidence type="ECO:0000256" key="6">
    <source>
        <dbReference type="ARBA" id="ARBA00022815"/>
    </source>
</evidence>
<dbReference type="GO" id="GO:0005615">
    <property type="term" value="C:extracellular space"/>
    <property type="evidence" value="ECO:0007669"/>
    <property type="project" value="TreeGrafter"/>
</dbReference>
<keyword evidence="6" id="KW-0027">Amidation</keyword>
<evidence type="ECO:0000256" key="2">
    <source>
        <dbReference type="ARBA" id="ARBA00006273"/>
    </source>
</evidence>
<dbReference type="GO" id="GO:0005184">
    <property type="term" value="F:neuropeptide hormone activity"/>
    <property type="evidence" value="ECO:0007669"/>
    <property type="project" value="InterPro"/>
</dbReference>
<comment type="subcellular location">
    <subcellularLocation>
        <location evidence="1 7">Secreted</location>
    </subcellularLocation>
</comment>
<dbReference type="KEGG" id="lcf:108888322"/>
<dbReference type="OrthoDB" id="9862982at2759"/>
<evidence type="ECO:0000256" key="1">
    <source>
        <dbReference type="ARBA" id="ARBA00004613"/>
    </source>
</evidence>
<dbReference type="GeneTree" id="ENSGT00390000003571"/>
<dbReference type="PANTHER" id="PTHR10786:SF0">
    <property type="entry name" value="CHOLECYSTOKININ"/>
    <property type="match status" value="1"/>
</dbReference>
<dbReference type="GeneID" id="108888322"/>
<evidence type="ECO:0000256" key="8">
    <source>
        <dbReference type="SAM" id="MobiDB-lite"/>
    </source>
</evidence>
<feature type="domain" description="Gastrin/cholecystokinin peptide hormone" evidence="9">
    <location>
        <begin position="74"/>
        <end position="204"/>
    </location>
</feature>
<dbReference type="AlphaFoldDB" id="A0A4W6EDT5"/>
<dbReference type="InterPro" id="IPR001651">
    <property type="entry name" value="Gastrin/CCK"/>
</dbReference>
<accession>A0A4W6EDT5</accession>
<dbReference type="RefSeq" id="XP_018539801.1">
    <property type="nucleotide sequence ID" value="XM_018684285.2"/>
</dbReference>
<dbReference type="GO" id="GO:0007586">
    <property type="term" value="P:digestion"/>
    <property type="evidence" value="ECO:0007669"/>
    <property type="project" value="InterPro"/>
</dbReference>
<reference evidence="11" key="1">
    <citation type="submission" date="2015-09" db="EMBL/GenBank/DDBJ databases">
        <authorList>
            <person name="Sai Rama Sridatta P."/>
        </authorList>
    </citation>
    <scope>NUCLEOTIDE SEQUENCE [LARGE SCALE GENOMIC DNA]</scope>
</reference>
<reference evidence="12" key="2">
    <citation type="submission" date="2025-04" db="UniProtKB">
        <authorList>
            <consortium name="RefSeq"/>
        </authorList>
    </citation>
    <scope>IDENTIFICATION</scope>
    <source>
        <tissue evidence="12">Brain</tissue>
    </source>
</reference>
<evidence type="ECO:0000313" key="11">
    <source>
        <dbReference type="Proteomes" id="UP000314980"/>
    </source>
</evidence>
<dbReference type="GO" id="GO:0030424">
    <property type="term" value="C:axon"/>
    <property type="evidence" value="ECO:0007669"/>
    <property type="project" value="TreeGrafter"/>
</dbReference>
<evidence type="ECO:0000256" key="4">
    <source>
        <dbReference type="ARBA" id="ARBA00022641"/>
    </source>
</evidence>
<dbReference type="InterPro" id="IPR013152">
    <property type="entry name" value="Gastrin/cholecystokinin_CS"/>
</dbReference>
<reference evidence="10" key="3">
    <citation type="submission" date="2025-05" db="UniProtKB">
        <authorList>
            <consortium name="Ensembl"/>
        </authorList>
    </citation>
    <scope>IDENTIFICATION</scope>
</reference>
<dbReference type="Proteomes" id="UP000694890">
    <property type="component" value="Linkage group LG15"/>
</dbReference>
<keyword evidence="5" id="KW-0165">Cleavage on pair of basic residues</keyword>
<evidence type="ECO:0000256" key="5">
    <source>
        <dbReference type="ARBA" id="ARBA00022685"/>
    </source>
</evidence>
<evidence type="ECO:0000256" key="7">
    <source>
        <dbReference type="RuleBase" id="RU004362"/>
    </source>
</evidence>
<dbReference type="SMART" id="SM00029">
    <property type="entry name" value="GASTRIN"/>
    <property type="match status" value="1"/>
</dbReference>
<organism evidence="10 11">
    <name type="scientific">Lates calcarifer</name>
    <name type="common">Barramundi</name>
    <name type="synonym">Holocentrus calcarifer</name>
    <dbReference type="NCBI Taxonomy" id="8187"/>
    <lineage>
        <taxon>Eukaryota</taxon>
        <taxon>Metazoa</taxon>
        <taxon>Chordata</taxon>
        <taxon>Craniata</taxon>
        <taxon>Vertebrata</taxon>
        <taxon>Euteleostomi</taxon>
        <taxon>Actinopterygii</taxon>
        <taxon>Neopterygii</taxon>
        <taxon>Teleostei</taxon>
        <taxon>Neoteleostei</taxon>
        <taxon>Acanthomorphata</taxon>
        <taxon>Carangaria</taxon>
        <taxon>Carangaria incertae sedis</taxon>
        <taxon>Centropomidae</taxon>
        <taxon>Lates</taxon>
    </lineage>
</organism>
<dbReference type="CTD" id="100007763"/>
<keyword evidence="4" id="KW-0765">Sulfation</keyword>
<gene>
    <name evidence="10 12" type="primary">ccka</name>
</gene>
<feature type="region of interest" description="Disordered" evidence="8">
    <location>
        <begin position="101"/>
        <end position="136"/>
    </location>
</feature>
<dbReference type="Pfam" id="PF00918">
    <property type="entry name" value="Gastrin"/>
    <property type="match status" value="1"/>
</dbReference>
<comment type="similarity">
    <text evidence="2 7">Belongs to the gastrin/cholecystokinin family.</text>
</comment>
<keyword evidence="11" id="KW-1185">Reference proteome</keyword>
<dbReference type="Proteomes" id="UP000314980">
    <property type="component" value="Unassembled WGS sequence"/>
</dbReference>
<evidence type="ECO:0000259" key="9">
    <source>
        <dbReference type="Pfam" id="PF00918"/>
    </source>
</evidence>
<dbReference type="STRING" id="8187.ENSLCAP00010036215"/>
<protein>
    <submittedName>
        <fullName evidence="10 12">Cholecystokinin</fullName>
    </submittedName>
</protein>
<dbReference type="Ensembl" id="ENSLCAT00010037064.1">
    <property type="protein sequence ID" value="ENSLCAP00010036215.1"/>
    <property type="gene ID" value="ENSLCAG00010016989.1"/>
</dbReference>
<dbReference type="PANTHER" id="PTHR10786">
    <property type="entry name" value="CHOLECYSTOKININ"/>
    <property type="match status" value="1"/>
</dbReference>
<dbReference type="PROSITE" id="PS00259">
    <property type="entry name" value="GASTRIN"/>
    <property type="match status" value="1"/>
</dbReference>